<dbReference type="PRINTS" id="PR00505">
    <property type="entry name" value="D12N6MTFRASE"/>
</dbReference>
<dbReference type="RefSeq" id="WP_151054619.1">
    <property type="nucleotide sequence ID" value="NZ_CP044222.1"/>
</dbReference>
<proteinExistence type="inferred from homology"/>
<dbReference type="Proteomes" id="UP000325606">
    <property type="component" value="Chromosome"/>
</dbReference>
<dbReference type="GO" id="GO:1904047">
    <property type="term" value="F:S-adenosyl-L-methionine binding"/>
    <property type="evidence" value="ECO:0007669"/>
    <property type="project" value="TreeGrafter"/>
</dbReference>
<dbReference type="AlphaFoldDB" id="A0A5J6LCV7"/>
<keyword evidence="4" id="KW-0808">Transferase</keyword>
<feature type="binding site" evidence="7">
    <location>
        <position position="176"/>
    </location>
    <ligand>
        <name>S-adenosyl-L-methionine</name>
        <dbReference type="ChEBI" id="CHEBI:59789"/>
    </ligand>
</feature>
<dbReference type="GO" id="GO:0009007">
    <property type="term" value="F:site-specific DNA-methyltransferase (adenine-specific) activity"/>
    <property type="evidence" value="ECO:0007669"/>
    <property type="project" value="UniProtKB-EC"/>
</dbReference>
<dbReference type="PIRSF" id="PIRSF000398">
    <property type="entry name" value="M_m6A_EcoRV"/>
    <property type="match status" value="1"/>
</dbReference>
<organism evidence="8 9">
    <name type="scientific">Nitrincola iocasae</name>
    <dbReference type="NCBI Taxonomy" id="2614693"/>
    <lineage>
        <taxon>Bacteria</taxon>
        <taxon>Pseudomonadati</taxon>
        <taxon>Pseudomonadota</taxon>
        <taxon>Gammaproteobacteria</taxon>
        <taxon>Oceanospirillales</taxon>
        <taxon>Oceanospirillaceae</taxon>
        <taxon>Nitrincola</taxon>
    </lineage>
</organism>
<evidence type="ECO:0000256" key="1">
    <source>
        <dbReference type="ARBA" id="ARBA00006594"/>
    </source>
</evidence>
<dbReference type="GO" id="GO:0043565">
    <property type="term" value="F:sequence-specific DNA binding"/>
    <property type="evidence" value="ECO:0007669"/>
    <property type="project" value="TreeGrafter"/>
</dbReference>
<protein>
    <recommendedName>
        <fullName evidence="2">site-specific DNA-methyltransferase (adenine-specific)</fullName>
        <ecNumber evidence="2">2.1.1.72</ecNumber>
    </recommendedName>
</protein>
<dbReference type="REBASE" id="370285">
    <property type="entry name" value="M.Nsp1103ORF7475P"/>
</dbReference>
<evidence type="ECO:0000256" key="6">
    <source>
        <dbReference type="ARBA" id="ARBA00047942"/>
    </source>
</evidence>
<dbReference type="EC" id="2.1.1.72" evidence="2"/>
<name>A0A5J6LCV7_9GAMM</name>
<evidence type="ECO:0000256" key="2">
    <source>
        <dbReference type="ARBA" id="ARBA00011900"/>
    </source>
</evidence>
<dbReference type="GO" id="GO:0006298">
    <property type="term" value="P:mismatch repair"/>
    <property type="evidence" value="ECO:0007669"/>
    <property type="project" value="TreeGrafter"/>
</dbReference>
<evidence type="ECO:0000256" key="3">
    <source>
        <dbReference type="ARBA" id="ARBA00022603"/>
    </source>
</evidence>
<evidence type="ECO:0000313" key="9">
    <source>
        <dbReference type="Proteomes" id="UP000325606"/>
    </source>
</evidence>
<keyword evidence="3 8" id="KW-0489">Methyltransferase</keyword>
<dbReference type="InterPro" id="IPR012327">
    <property type="entry name" value="MeTrfase_D12"/>
</dbReference>
<evidence type="ECO:0000256" key="4">
    <source>
        <dbReference type="ARBA" id="ARBA00022679"/>
    </source>
</evidence>
<dbReference type="EMBL" id="CP044222">
    <property type="protein sequence ID" value="QEW06357.1"/>
    <property type="molecule type" value="Genomic_DNA"/>
</dbReference>
<dbReference type="InterPro" id="IPR012263">
    <property type="entry name" value="M_m6A_EcoRV"/>
</dbReference>
<accession>A0A5J6LCV7</accession>
<dbReference type="Pfam" id="PF02086">
    <property type="entry name" value="MethyltransfD12"/>
    <property type="match status" value="1"/>
</dbReference>
<comment type="catalytic activity">
    <reaction evidence="6">
        <text>a 2'-deoxyadenosine in DNA + S-adenosyl-L-methionine = an N(6)-methyl-2'-deoxyadenosine in DNA + S-adenosyl-L-homocysteine + H(+)</text>
        <dbReference type="Rhea" id="RHEA:15197"/>
        <dbReference type="Rhea" id="RHEA-COMP:12418"/>
        <dbReference type="Rhea" id="RHEA-COMP:12419"/>
        <dbReference type="ChEBI" id="CHEBI:15378"/>
        <dbReference type="ChEBI" id="CHEBI:57856"/>
        <dbReference type="ChEBI" id="CHEBI:59789"/>
        <dbReference type="ChEBI" id="CHEBI:90615"/>
        <dbReference type="ChEBI" id="CHEBI:90616"/>
        <dbReference type="EC" id="2.1.1.72"/>
    </reaction>
</comment>
<evidence type="ECO:0000256" key="5">
    <source>
        <dbReference type="ARBA" id="ARBA00022691"/>
    </source>
</evidence>
<keyword evidence="5" id="KW-0949">S-adenosyl-L-methionine</keyword>
<reference evidence="8 9" key="1">
    <citation type="submission" date="2019-09" db="EMBL/GenBank/DDBJ databases">
        <title>Nitrincola iocasae sp. nov., a bacterium isolated from the sediment collected at a cold seep field in South China Sea.</title>
        <authorList>
            <person name="Zhang H."/>
            <person name="Wang H."/>
            <person name="Li C."/>
        </authorList>
    </citation>
    <scope>NUCLEOTIDE SEQUENCE [LARGE SCALE GENOMIC DNA]</scope>
    <source>
        <strain evidence="8 9">KXZD1103</strain>
    </source>
</reference>
<dbReference type="KEGG" id="nik:F5I99_07475"/>
<dbReference type="PANTHER" id="PTHR30481">
    <property type="entry name" value="DNA ADENINE METHYLASE"/>
    <property type="match status" value="1"/>
</dbReference>
<evidence type="ECO:0000256" key="7">
    <source>
        <dbReference type="PIRSR" id="PIRSR000398-1"/>
    </source>
</evidence>
<dbReference type="Gene3D" id="3.40.50.150">
    <property type="entry name" value="Vaccinia Virus protein VP39"/>
    <property type="match status" value="1"/>
</dbReference>
<feature type="binding site" evidence="7">
    <location>
        <position position="53"/>
    </location>
    <ligand>
        <name>S-adenosyl-L-methionine</name>
        <dbReference type="ChEBI" id="CHEBI:59789"/>
    </ligand>
</feature>
<gene>
    <name evidence="8" type="ORF">F5I99_07475</name>
</gene>
<dbReference type="InterPro" id="IPR023095">
    <property type="entry name" value="Ade_MeTrfase_dom_2"/>
</dbReference>
<feature type="binding site" evidence="7">
    <location>
        <position position="12"/>
    </location>
    <ligand>
        <name>S-adenosyl-L-methionine</name>
        <dbReference type="ChEBI" id="CHEBI:59789"/>
    </ligand>
</feature>
<evidence type="ECO:0000313" key="8">
    <source>
        <dbReference type="EMBL" id="QEW06357.1"/>
    </source>
</evidence>
<feature type="binding site" evidence="7">
    <location>
        <position position="8"/>
    </location>
    <ligand>
        <name>S-adenosyl-L-methionine</name>
        <dbReference type="ChEBI" id="CHEBI:59789"/>
    </ligand>
</feature>
<comment type="similarity">
    <text evidence="1">Belongs to the N(4)/N(6)-methyltransferase family.</text>
</comment>
<sequence>MSKPIVPWIGGKRKLAKHLIPLFPEHRSYCEPFAGAAALFFLKDPSKAEVLNDLNGDIVNLYRIVKHHLEELYRQFKWTLCSRQNWEQLSNTPVETLTDVQRAARFLYLQKLAFGGKVTGQTFGVDASRAARFNILNIEQTLADAHYRLMNTTIEHLDWHSCMQRYDREDALFYCDPPYWQTEGYGIDFPFNEYEKLADQARTCKGKVIISLNDHPDIRVVMDGLNITAVDYGYSLAQKSTRKATELIICNF</sequence>
<keyword evidence="9" id="KW-1185">Reference proteome</keyword>
<dbReference type="GO" id="GO:0032259">
    <property type="term" value="P:methylation"/>
    <property type="evidence" value="ECO:0007669"/>
    <property type="project" value="UniProtKB-KW"/>
</dbReference>
<dbReference type="GO" id="GO:0009307">
    <property type="term" value="P:DNA restriction-modification system"/>
    <property type="evidence" value="ECO:0007669"/>
    <property type="project" value="InterPro"/>
</dbReference>
<dbReference type="Gene3D" id="1.10.1020.10">
    <property type="entry name" value="Adenine-specific Methyltransferase, Domain 2"/>
    <property type="match status" value="1"/>
</dbReference>
<dbReference type="InterPro" id="IPR029063">
    <property type="entry name" value="SAM-dependent_MTases_sf"/>
</dbReference>
<dbReference type="PANTHER" id="PTHR30481:SF4">
    <property type="entry name" value="SITE-SPECIFIC DNA-METHYLTRANSFERASE (ADENINE-SPECIFIC)"/>
    <property type="match status" value="1"/>
</dbReference>
<dbReference type="SUPFAM" id="SSF53335">
    <property type="entry name" value="S-adenosyl-L-methionine-dependent methyltransferases"/>
    <property type="match status" value="1"/>
</dbReference>